<accession>A0ABP6B4G8</accession>
<evidence type="ECO:0000313" key="2">
    <source>
        <dbReference type="EMBL" id="GAA2533045.1"/>
    </source>
</evidence>
<dbReference type="EMBL" id="BAAARY010000043">
    <property type="protein sequence ID" value="GAA2533045.1"/>
    <property type="molecule type" value="Genomic_DNA"/>
</dbReference>
<evidence type="ECO:0000313" key="3">
    <source>
        <dbReference type="Proteomes" id="UP001499978"/>
    </source>
</evidence>
<dbReference type="RefSeq" id="WP_344174627.1">
    <property type="nucleotide sequence ID" value="NZ_BAAARY010000043.1"/>
</dbReference>
<dbReference type="InterPro" id="IPR002513">
    <property type="entry name" value="Tn3_Tnp_DDE_dom"/>
</dbReference>
<evidence type="ECO:0000259" key="1">
    <source>
        <dbReference type="Pfam" id="PF01526"/>
    </source>
</evidence>
<dbReference type="Pfam" id="PF01526">
    <property type="entry name" value="DDE_Tnp_Tn3"/>
    <property type="match status" value="1"/>
</dbReference>
<comment type="caution">
    <text evidence="2">The sequence shown here is derived from an EMBL/GenBank/DDBJ whole genome shotgun (WGS) entry which is preliminary data.</text>
</comment>
<gene>
    <name evidence="2" type="ORF">GCM10010201_35700</name>
</gene>
<sequence length="463" mass="50797">MATRAAAGEVTVGADGRLHAAALKAVAEPDTLKALRDRCQKMTPRLDIGDLITEVMGWYPGFVDAYTHVSSGGARMDDLPVTLAAVLTAQALNLSWTSVTSPDVPALTRSRISHVYQNYVRAENHAAANRWLIDGQAGLATASCWGGGLVAAVDGTRFVVPVRSLHARPNPKYFGRRKGATYLNLINDQGAGTAGMVVSGTPRDSLNAVDLLYRRDGGRQPQVLISDTGSYSDMVFGLLKLLGVQYRPELADLPDQKLWRINPSADYGMLDSAARGRIDLTRVRQHWPDILRLVASVHSGAVSACDAMRMLQHGGNPTQLGQAFAHFGRIFKTLHVLAYVDTESYRRAIKRMRNLQEGRHGLGKYVFHGRRGELREPYHAGMEDQLGALGLVINCITLWNTVYLDAILDQLRADGFPVLDADVARLSPYMYAHINVHGHYTFRAPDLRGGRRPLRDPDALAED</sequence>
<dbReference type="Proteomes" id="UP001499978">
    <property type="component" value="Unassembled WGS sequence"/>
</dbReference>
<proteinExistence type="predicted"/>
<reference evidence="3" key="1">
    <citation type="journal article" date="2019" name="Int. J. Syst. Evol. Microbiol.">
        <title>The Global Catalogue of Microorganisms (GCM) 10K type strain sequencing project: providing services to taxonomists for standard genome sequencing and annotation.</title>
        <authorList>
            <consortium name="The Broad Institute Genomics Platform"/>
            <consortium name="The Broad Institute Genome Sequencing Center for Infectious Disease"/>
            <person name="Wu L."/>
            <person name="Ma J."/>
        </authorList>
    </citation>
    <scope>NUCLEOTIDE SEQUENCE [LARGE SCALE GENOMIC DNA]</scope>
    <source>
        <strain evidence="3">JCM 3367</strain>
    </source>
</reference>
<name>A0ABP6B4G8_9ACTN</name>
<keyword evidence="3" id="KW-1185">Reference proteome</keyword>
<organism evidence="2 3">
    <name type="scientific">Pilimelia columellifera subsp. columellifera</name>
    <dbReference type="NCBI Taxonomy" id="706583"/>
    <lineage>
        <taxon>Bacteria</taxon>
        <taxon>Bacillati</taxon>
        <taxon>Actinomycetota</taxon>
        <taxon>Actinomycetes</taxon>
        <taxon>Micromonosporales</taxon>
        <taxon>Micromonosporaceae</taxon>
        <taxon>Pilimelia</taxon>
    </lineage>
</organism>
<feature type="domain" description="Tn3 transposase DDE" evidence="1">
    <location>
        <begin position="50"/>
        <end position="440"/>
    </location>
</feature>
<protein>
    <recommendedName>
        <fullName evidence="1">Tn3 transposase DDE domain-containing protein</fullName>
    </recommendedName>
</protein>